<sequence>MPAAPTPNFRATPAGGPLTLDAKAYSRSTIHSGSLMESGLKPETLRSRIRDLTTTALVVLYIMVKR</sequence>
<dbReference type="AlphaFoldDB" id="A0A4Y2USD1"/>
<gene>
    <name evidence="1" type="ORF">AVEN_201435_1</name>
</gene>
<evidence type="ECO:0000313" key="2">
    <source>
        <dbReference type="Proteomes" id="UP000499080"/>
    </source>
</evidence>
<accession>A0A4Y2USD1</accession>
<dbReference type="EMBL" id="BGPR01039215">
    <property type="protein sequence ID" value="GBO15142.1"/>
    <property type="molecule type" value="Genomic_DNA"/>
</dbReference>
<protein>
    <submittedName>
        <fullName evidence="1">Uncharacterized protein</fullName>
    </submittedName>
</protein>
<dbReference type="Proteomes" id="UP000499080">
    <property type="component" value="Unassembled WGS sequence"/>
</dbReference>
<comment type="caution">
    <text evidence="1">The sequence shown here is derived from an EMBL/GenBank/DDBJ whole genome shotgun (WGS) entry which is preliminary data.</text>
</comment>
<organism evidence="1 2">
    <name type="scientific">Araneus ventricosus</name>
    <name type="common">Orbweaver spider</name>
    <name type="synonym">Epeira ventricosa</name>
    <dbReference type="NCBI Taxonomy" id="182803"/>
    <lineage>
        <taxon>Eukaryota</taxon>
        <taxon>Metazoa</taxon>
        <taxon>Ecdysozoa</taxon>
        <taxon>Arthropoda</taxon>
        <taxon>Chelicerata</taxon>
        <taxon>Arachnida</taxon>
        <taxon>Araneae</taxon>
        <taxon>Araneomorphae</taxon>
        <taxon>Entelegynae</taxon>
        <taxon>Araneoidea</taxon>
        <taxon>Araneidae</taxon>
        <taxon>Araneus</taxon>
    </lineage>
</organism>
<reference evidence="1 2" key="1">
    <citation type="journal article" date="2019" name="Sci. Rep.">
        <title>Orb-weaving spider Araneus ventricosus genome elucidates the spidroin gene catalogue.</title>
        <authorList>
            <person name="Kono N."/>
            <person name="Nakamura H."/>
            <person name="Ohtoshi R."/>
            <person name="Moran D.A.P."/>
            <person name="Shinohara A."/>
            <person name="Yoshida Y."/>
            <person name="Fujiwara M."/>
            <person name="Mori M."/>
            <person name="Tomita M."/>
            <person name="Arakawa K."/>
        </authorList>
    </citation>
    <scope>NUCLEOTIDE SEQUENCE [LARGE SCALE GENOMIC DNA]</scope>
</reference>
<feature type="non-terminal residue" evidence="1">
    <location>
        <position position="66"/>
    </location>
</feature>
<name>A0A4Y2USD1_ARAVE</name>
<evidence type="ECO:0000313" key="1">
    <source>
        <dbReference type="EMBL" id="GBO15142.1"/>
    </source>
</evidence>
<proteinExistence type="predicted"/>
<keyword evidence="2" id="KW-1185">Reference proteome</keyword>